<evidence type="ECO:0000256" key="5">
    <source>
        <dbReference type="ARBA" id="ARBA00022989"/>
    </source>
</evidence>
<comment type="subcellular location">
    <subcellularLocation>
        <location evidence="1">Cell membrane</location>
        <topology evidence="1">Multi-pass membrane protein</topology>
    </subcellularLocation>
</comment>
<name>A0A7T1AL26_ATRLM</name>
<evidence type="ECO:0000256" key="7">
    <source>
        <dbReference type="SAM" id="Coils"/>
    </source>
</evidence>
<gene>
    <name evidence="12" type="primary">mscM_1</name>
    <name evidence="12" type="ORF">RT761_01124</name>
</gene>
<dbReference type="InterPro" id="IPR011014">
    <property type="entry name" value="MscS_channel_TM-2"/>
</dbReference>
<keyword evidence="13" id="KW-1185">Reference proteome</keyword>
<dbReference type="SUPFAM" id="SSF50182">
    <property type="entry name" value="Sm-like ribonucleoproteins"/>
    <property type="match status" value="1"/>
</dbReference>
<proteinExistence type="inferred from homology"/>
<evidence type="ECO:0000313" key="13">
    <source>
        <dbReference type="Proteomes" id="UP000594463"/>
    </source>
</evidence>
<evidence type="ECO:0000313" key="12">
    <source>
        <dbReference type="EMBL" id="QPM67911.1"/>
    </source>
</evidence>
<keyword evidence="7" id="KW-0175">Coiled coil</keyword>
<dbReference type="InterPro" id="IPR006685">
    <property type="entry name" value="MscS_channel_2nd"/>
</dbReference>
<keyword evidence="3" id="KW-1003">Cell membrane</keyword>
<evidence type="ECO:0000256" key="4">
    <source>
        <dbReference type="ARBA" id="ARBA00022692"/>
    </source>
</evidence>
<organism evidence="12 13">
    <name type="scientific">Atribacter laminatus</name>
    <dbReference type="NCBI Taxonomy" id="2847778"/>
    <lineage>
        <taxon>Bacteria</taxon>
        <taxon>Pseudomonadati</taxon>
        <taxon>Atribacterota</taxon>
        <taxon>Atribacteria</taxon>
        <taxon>Atribacterales</taxon>
        <taxon>Atribacteraceae</taxon>
        <taxon>Atribacter</taxon>
    </lineage>
</organism>
<dbReference type="InterPro" id="IPR011066">
    <property type="entry name" value="MscS_channel_C_sf"/>
</dbReference>
<dbReference type="InterPro" id="IPR023408">
    <property type="entry name" value="MscS_beta-dom_sf"/>
</dbReference>
<dbReference type="Gene3D" id="1.10.287.1260">
    <property type="match status" value="1"/>
</dbReference>
<evidence type="ECO:0000256" key="1">
    <source>
        <dbReference type="ARBA" id="ARBA00004651"/>
    </source>
</evidence>
<protein>
    <submittedName>
        <fullName evidence="12">Miniconductance mechanosensitive channel MscM</fullName>
    </submittedName>
</protein>
<dbReference type="InterPro" id="IPR052702">
    <property type="entry name" value="MscS-like_channel"/>
</dbReference>
<dbReference type="GO" id="GO:0005886">
    <property type="term" value="C:plasma membrane"/>
    <property type="evidence" value="ECO:0007669"/>
    <property type="project" value="UniProtKB-SubCell"/>
</dbReference>
<dbReference type="RefSeq" id="WP_218113080.1">
    <property type="nucleotide sequence ID" value="NZ_CP065383.1"/>
</dbReference>
<feature type="chain" id="PRO_5030734404" evidence="9">
    <location>
        <begin position="18"/>
        <end position="766"/>
    </location>
</feature>
<evidence type="ECO:0000256" key="3">
    <source>
        <dbReference type="ARBA" id="ARBA00022475"/>
    </source>
</evidence>
<dbReference type="PANTHER" id="PTHR30347:SF1">
    <property type="entry name" value="MECHANOSENSITIVE CHANNEL MSCK"/>
    <property type="match status" value="1"/>
</dbReference>
<feature type="signal peptide" evidence="9">
    <location>
        <begin position="1"/>
        <end position="17"/>
    </location>
</feature>
<feature type="coiled-coil region" evidence="7">
    <location>
        <begin position="363"/>
        <end position="408"/>
    </location>
</feature>
<evidence type="ECO:0000256" key="2">
    <source>
        <dbReference type="ARBA" id="ARBA00008017"/>
    </source>
</evidence>
<sequence length="766" mass="88677">MKKLLLFIILISLFCFFKENVANGTQIFATPNATIETAWEETIESLQKKIDDVIPQINLSARSEQTETAQKYGITIEELQIKTNKLRDLQITYQQHKTALEKNKTLLLEIQKMKEKKIDDPSLEISQKPPFNLSIYDQYLDQINDIQQQIESVNFLKNIASSNLIQAKSRLEESQKVIRNLRDSAQTSGTSSTTPQPNLNWSLEIALINEQLSQATYNYQKAQLNNIELELELTQLKKASTESLITWIKSNLQFDQSDIDRHIEDLENHSLTVQEKIEKIRAQQLTNDREYLNIQNQIEETTREEELMVFNSQLRELESWRDYNQKTLDMLEGKLFYLNQLKQAWITRNTLLAEKEEKDPIELREKREEASSLLKNLETLITRQQQIQENTQNRILALQKELSNQSQDLPFQLKDHITSSLRAREELMGENLEYLSFLMSAQQIFERLVAEINSAVGSIQIAQRVTSFWKDRLHSFWNIELYVIEDNPVTVRKVILAILIVVIGLLLIKFFTRSLQKKIAQRFDIEMNTASAIKRVVNYFFMLMIVLFALRTVNIPLTAFAFLGGALAVAIGLGSQNIFSNFLGGFVIVFQKPIKENDIIEIEGKTASVQEIGSRFTRLKTFDNIDILVPNNYFMNNIIVNWTNIDKTIRGKITIGVSYSSPVRTVEALLYQAMKENLKILTKPAPFVLFSDFGDSALIFNAFFWVDMNYGFKGAVESELRYRVLELFQANNIEISYPQKDIHIDSLSPIELKIFEPEKREENQES</sequence>
<dbReference type="Gene3D" id="3.30.70.100">
    <property type="match status" value="1"/>
</dbReference>
<feature type="transmembrane region" description="Helical" evidence="8">
    <location>
        <begin position="559"/>
        <end position="590"/>
    </location>
</feature>
<dbReference type="SUPFAM" id="SSF82689">
    <property type="entry name" value="Mechanosensitive channel protein MscS (YggB), C-terminal domain"/>
    <property type="match status" value="1"/>
</dbReference>
<keyword evidence="4 8" id="KW-0812">Transmembrane</keyword>
<comment type="similarity">
    <text evidence="2">Belongs to the MscS (TC 1.A.23) family.</text>
</comment>
<feature type="coiled-coil region" evidence="7">
    <location>
        <begin position="212"/>
        <end position="239"/>
    </location>
</feature>
<evidence type="ECO:0000259" key="11">
    <source>
        <dbReference type="Pfam" id="PF21082"/>
    </source>
</evidence>
<evidence type="ECO:0000259" key="10">
    <source>
        <dbReference type="Pfam" id="PF00924"/>
    </source>
</evidence>
<dbReference type="Gene3D" id="2.30.30.60">
    <property type="match status" value="1"/>
</dbReference>
<dbReference type="PANTHER" id="PTHR30347">
    <property type="entry name" value="POTASSIUM CHANNEL RELATED"/>
    <property type="match status" value="1"/>
</dbReference>
<dbReference type="InterPro" id="IPR049278">
    <property type="entry name" value="MS_channel_C"/>
</dbReference>
<dbReference type="InterPro" id="IPR010920">
    <property type="entry name" value="LSM_dom_sf"/>
</dbReference>
<feature type="domain" description="Mechanosensitive ion channel MscS" evidence="10">
    <location>
        <begin position="577"/>
        <end position="643"/>
    </location>
</feature>
<dbReference type="SUPFAM" id="SSF82861">
    <property type="entry name" value="Mechanosensitive channel protein MscS (YggB), transmembrane region"/>
    <property type="match status" value="1"/>
</dbReference>
<dbReference type="KEGG" id="alam:RT761_01124"/>
<dbReference type="Proteomes" id="UP000594463">
    <property type="component" value="Chromosome"/>
</dbReference>
<dbReference type="Pfam" id="PF21082">
    <property type="entry name" value="MS_channel_3rd"/>
    <property type="match status" value="1"/>
</dbReference>
<dbReference type="GO" id="GO:0008381">
    <property type="term" value="F:mechanosensitive monoatomic ion channel activity"/>
    <property type="evidence" value="ECO:0007669"/>
    <property type="project" value="UniProtKB-ARBA"/>
</dbReference>
<keyword evidence="6 8" id="KW-0472">Membrane</keyword>
<accession>A0A7T1AL26</accession>
<feature type="domain" description="Mechanosensitive ion channel MscS C-terminal" evidence="11">
    <location>
        <begin position="652"/>
        <end position="735"/>
    </location>
</feature>
<feature type="transmembrane region" description="Helical" evidence="8">
    <location>
        <begin position="494"/>
        <end position="515"/>
    </location>
</feature>
<keyword evidence="5 8" id="KW-1133">Transmembrane helix</keyword>
<dbReference type="AlphaFoldDB" id="A0A7T1AL26"/>
<feature type="transmembrane region" description="Helical" evidence="8">
    <location>
        <begin position="536"/>
        <end position="553"/>
    </location>
</feature>
<dbReference type="Pfam" id="PF00924">
    <property type="entry name" value="MS_channel_2nd"/>
    <property type="match status" value="1"/>
</dbReference>
<evidence type="ECO:0000256" key="9">
    <source>
        <dbReference type="SAM" id="SignalP"/>
    </source>
</evidence>
<evidence type="ECO:0000256" key="8">
    <source>
        <dbReference type="SAM" id="Phobius"/>
    </source>
</evidence>
<reference evidence="12 13" key="1">
    <citation type="journal article" date="2021" name="Nat. Commun.">
        <title>Isolation of a member of the candidate phylum Atribacteria reveals a unique cell membrane structure.</title>
        <authorList>
            <person name="Taiki K."/>
            <person name="Nobu M.K."/>
            <person name="Kusada H."/>
            <person name="Meng X.-Y."/>
            <person name="Hosoki N."/>
            <person name="Uematsu K."/>
            <person name="Yoshioka H."/>
            <person name="Kamagata Y."/>
            <person name="Tamaki H."/>
        </authorList>
    </citation>
    <scope>NUCLEOTIDE SEQUENCE [LARGE SCALE GENOMIC DNA]</scope>
    <source>
        <strain evidence="12 13">RT761</strain>
    </source>
</reference>
<keyword evidence="9" id="KW-0732">Signal</keyword>
<dbReference type="EMBL" id="CP065383">
    <property type="protein sequence ID" value="QPM67911.1"/>
    <property type="molecule type" value="Genomic_DNA"/>
</dbReference>
<evidence type="ECO:0000256" key="6">
    <source>
        <dbReference type="ARBA" id="ARBA00023136"/>
    </source>
</evidence>